<dbReference type="RefSeq" id="WP_319612721.1">
    <property type="nucleotide sequence ID" value="NZ_JAWXYB010000018.1"/>
</dbReference>
<protein>
    <recommendedName>
        <fullName evidence="3 4">Single-stranded DNA-binding protein</fullName>
        <shortName evidence="3">SSB</shortName>
    </recommendedName>
</protein>
<dbReference type="HAMAP" id="MF_00984">
    <property type="entry name" value="SSB"/>
    <property type="match status" value="1"/>
</dbReference>
<dbReference type="Pfam" id="PF00436">
    <property type="entry name" value="SSB"/>
    <property type="match status" value="1"/>
</dbReference>
<proteinExistence type="inferred from homology"/>
<dbReference type="GO" id="GO:0003697">
    <property type="term" value="F:single-stranded DNA binding"/>
    <property type="evidence" value="ECO:0007669"/>
    <property type="project" value="UniProtKB-UniRule"/>
</dbReference>
<dbReference type="GO" id="GO:0006310">
    <property type="term" value="P:DNA recombination"/>
    <property type="evidence" value="ECO:0007669"/>
    <property type="project" value="UniProtKB-KW"/>
</dbReference>
<name>A0AAW9DLW6_ACIAO</name>
<comment type="caution">
    <text evidence="6">The sequence shown here is derived from an EMBL/GenBank/DDBJ whole genome shotgun (WGS) entry which is preliminary data.</text>
</comment>
<gene>
    <name evidence="6" type="primary">ssb</name>
    <name evidence="6" type="ORF">SIL87_02820</name>
</gene>
<dbReference type="PANTHER" id="PTHR10302">
    <property type="entry name" value="SINGLE-STRANDED DNA-BINDING PROTEIN"/>
    <property type="match status" value="1"/>
</dbReference>
<dbReference type="PIRSF" id="PIRSF002070">
    <property type="entry name" value="SSB"/>
    <property type="match status" value="1"/>
</dbReference>
<evidence type="ECO:0000313" key="7">
    <source>
        <dbReference type="Proteomes" id="UP001279553"/>
    </source>
</evidence>
<dbReference type="GO" id="GO:0006260">
    <property type="term" value="P:DNA replication"/>
    <property type="evidence" value="ECO:0007669"/>
    <property type="project" value="InterPro"/>
</dbReference>
<dbReference type="NCBIfam" id="TIGR00621">
    <property type="entry name" value="ssb"/>
    <property type="match status" value="1"/>
</dbReference>
<comment type="caution">
    <text evidence="3">Lacks conserved residue(s) required for the propagation of feature annotation.</text>
</comment>
<dbReference type="Gene3D" id="2.40.50.140">
    <property type="entry name" value="Nucleic acid-binding proteins"/>
    <property type="match status" value="1"/>
</dbReference>
<dbReference type="InterPro" id="IPR011344">
    <property type="entry name" value="ssDNA-bd"/>
</dbReference>
<feature type="region of interest" description="Disordered" evidence="5">
    <location>
        <begin position="116"/>
        <end position="171"/>
    </location>
</feature>
<accession>A0AAW9DLW6</accession>
<keyword evidence="7" id="KW-1185">Reference proteome</keyword>
<keyword evidence="1 3" id="KW-0238">DNA-binding</keyword>
<feature type="compositionally biased region" description="Low complexity" evidence="5">
    <location>
        <begin position="130"/>
        <end position="147"/>
    </location>
</feature>
<dbReference type="SUPFAM" id="SSF50249">
    <property type="entry name" value="Nucleic acid-binding proteins"/>
    <property type="match status" value="1"/>
</dbReference>
<evidence type="ECO:0000256" key="4">
    <source>
        <dbReference type="PIRNR" id="PIRNR002070"/>
    </source>
</evidence>
<evidence type="ECO:0000256" key="1">
    <source>
        <dbReference type="ARBA" id="ARBA00023125"/>
    </source>
</evidence>
<evidence type="ECO:0000256" key="2">
    <source>
        <dbReference type="ARBA" id="ARBA00023172"/>
    </source>
</evidence>
<sequence>MAGYMNRATLIGNLGQDPEIRNMQSGERVASFTLATTESWKDKRSGDRQERTEWHRVVVWNEGLIGVLEDYVHKGDKVMVEGMLKTRKWVDQAGNERYTTEIVLSGFNGQLIMLGSPNGAARGEGEPASRTRTGTQTQTQTRTQAAAPSDGGYTPSGGDLDDEIPFGPCVD</sequence>
<dbReference type="CDD" id="cd04496">
    <property type="entry name" value="SSB_OBF"/>
    <property type="match status" value="1"/>
</dbReference>
<evidence type="ECO:0000256" key="5">
    <source>
        <dbReference type="SAM" id="MobiDB-lite"/>
    </source>
</evidence>
<dbReference type="EMBL" id="JAWXYB010000018">
    <property type="protein sequence ID" value="MDX5929700.1"/>
    <property type="molecule type" value="Genomic_DNA"/>
</dbReference>
<dbReference type="PROSITE" id="PS50935">
    <property type="entry name" value="SSB"/>
    <property type="match status" value="1"/>
</dbReference>
<dbReference type="Proteomes" id="UP001279553">
    <property type="component" value="Unassembled WGS sequence"/>
</dbReference>
<dbReference type="AlphaFoldDB" id="A0AAW9DLW6"/>
<dbReference type="GO" id="GO:0009295">
    <property type="term" value="C:nucleoid"/>
    <property type="evidence" value="ECO:0007669"/>
    <property type="project" value="TreeGrafter"/>
</dbReference>
<evidence type="ECO:0000313" key="6">
    <source>
        <dbReference type="EMBL" id="MDX5929700.1"/>
    </source>
</evidence>
<organism evidence="6 7">
    <name type="scientific">Acidiphilium acidophilum</name>
    <name type="common">Thiobacillus acidophilus</name>
    <dbReference type="NCBI Taxonomy" id="76588"/>
    <lineage>
        <taxon>Bacteria</taxon>
        <taxon>Pseudomonadati</taxon>
        <taxon>Pseudomonadota</taxon>
        <taxon>Alphaproteobacteria</taxon>
        <taxon>Acetobacterales</taxon>
        <taxon>Acidocellaceae</taxon>
        <taxon>Acidiphilium</taxon>
    </lineage>
</organism>
<dbReference type="InterPro" id="IPR012340">
    <property type="entry name" value="NA-bd_OB-fold"/>
</dbReference>
<dbReference type="InterPro" id="IPR000424">
    <property type="entry name" value="Primosome_PriB/ssb"/>
</dbReference>
<comment type="subunit">
    <text evidence="3">Homotetramer.</text>
</comment>
<evidence type="ECO:0000256" key="3">
    <source>
        <dbReference type="HAMAP-Rule" id="MF_00984"/>
    </source>
</evidence>
<dbReference type="PANTHER" id="PTHR10302:SF0">
    <property type="entry name" value="SINGLE-STRANDED DNA-BINDING PROTEIN, MITOCHONDRIAL"/>
    <property type="match status" value="1"/>
</dbReference>
<keyword evidence="2" id="KW-0233">DNA recombination</keyword>
<reference evidence="6 7" key="1">
    <citation type="submission" date="2023-11" db="EMBL/GenBank/DDBJ databases">
        <title>MicrobeMod: A computational toolkit for identifying prokaryotic methylation and restriction-modification with nanopore sequencing.</title>
        <authorList>
            <person name="Crits-Christoph A."/>
            <person name="Kang S.C."/>
            <person name="Lee H."/>
            <person name="Ostrov N."/>
        </authorList>
    </citation>
    <scope>NUCLEOTIDE SEQUENCE [LARGE SCALE GENOMIC DNA]</scope>
    <source>
        <strain evidence="6 7">DSMZ 700</strain>
    </source>
</reference>